<protein>
    <submittedName>
        <fullName evidence="2">Uncharacterized protein</fullName>
    </submittedName>
</protein>
<dbReference type="EMBL" id="CM003373">
    <property type="protein sequence ID" value="KOM38470.1"/>
    <property type="molecule type" value="Genomic_DNA"/>
</dbReference>
<reference evidence="3" key="1">
    <citation type="journal article" date="2015" name="Proc. Natl. Acad. Sci. U.S.A.">
        <title>Genome sequencing of adzuki bean (Vigna angularis) provides insight into high starch and low fat accumulation and domestication.</title>
        <authorList>
            <person name="Yang K."/>
            <person name="Tian Z."/>
            <person name="Chen C."/>
            <person name="Luo L."/>
            <person name="Zhao B."/>
            <person name="Wang Z."/>
            <person name="Yu L."/>
            <person name="Li Y."/>
            <person name="Sun Y."/>
            <person name="Li W."/>
            <person name="Chen Y."/>
            <person name="Li Y."/>
            <person name="Zhang Y."/>
            <person name="Ai D."/>
            <person name="Zhao J."/>
            <person name="Shang C."/>
            <person name="Ma Y."/>
            <person name="Wu B."/>
            <person name="Wang M."/>
            <person name="Gao L."/>
            <person name="Sun D."/>
            <person name="Zhang P."/>
            <person name="Guo F."/>
            <person name="Wang W."/>
            <person name="Li Y."/>
            <person name="Wang J."/>
            <person name="Varshney R.K."/>
            <person name="Wang J."/>
            <person name="Ling H.Q."/>
            <person name="Wan P."/>
        </authorList>
    </citation>
    <scope>NUCLEOTIDE SEQUENCE</scope>
    <source>
        <strain evidence="3">cv. Jingnong 6</strain>
    </source>
</reference>
<proteinExistence type="predicted"/>
<evidence type="ECO:0000256" key="1">
    <source>
        <dbReference type="SAM" id="MobiDB-lite"/>
    </source>
</evidence>
<dbReference type="AlphaFoldDB" id="A0A0L9U6Q6"/>
<evidence type="ECO:0000313" key="3">
    <source>
        <dbReference type="Proteomes" id="UP000053144"/>
    </source>
</evidence>
<dbReference type="Gramene" id="KOM38470">
    <property type="protein sequence ID" value="KOM38470"/>
    <property type="gene ID" value="LR48_Vigan03g185200"/>
</dbReference>
<dbReference type="Proteomes" id="UP000053144">
    <property type="component" value="Chromosome 3"/>
</dbReference>
<sequence>MGSSYLSPAQFPPYAGSLLCIDRGVPVKGAPITKSVIVRSGKGVRMKKGTHDVCESNGVGRSKLWSQASMDGVGGDHPGLWLAQAGLSQAAIGGGTRDLLSRPRRKGKEGEIDAAAGNGPDGDWCRQQRLGLSGRSSTATGSMEALLCRRRQTTQATWQRVKRQAIIRRGLAVCHIY</sequence>
<feature type="region of interest" description="Disordered" evidence="1">
    <location>
        <begin position="94"/>
        <end position="120"/>
    </location>
</feature>
<organism evidence="2 3">
    <name type="scientific">Phaseolus angularis</name>
    <name type="common">Azuki bean</name>
    <name type="synonym">Vigna angularis</name>
    <dbReference type="NCBI Taxonomy" id="3914"/>
    <lineage>
        <taxon>Eukaryota</taxon>
        <taxon>Viridiplantae</taxon>
        <taxon>Streptophyta</taxon>
        <taxon>Embryophyta</taxon>
        <taxon>Tracheophyta</taxon>
        <taxon>Spermatophyta</taxon>
        <taxon>Magnoliopsida</taxon>
        <taxon>eudicotyledons</taxon>
        <taxon>Gunneridae</taxon>
        <taxon>Pentapetalae</taxon>
        <taxon>rosids</taxon>
        <taxon>fabids</taxon>
        <taxon>Fabales</taxon>
        <taxon>Fabaceae</taxon>
        <taxon>Papilionoideae</taxon>
        <taxon>50 kb inversion clade</taxon>
        <taxon>NPAAA clade</taxon>
        <taxon>indigoferoid/millettioid clade</taxon>
        <taxon>Phaseoleae</taxon>
        <taxon>Vigna</taxon>
    </lineage>
</organism>
<name>A0A0L9U6Q6_PHAAN</name>
<accession>A0A0L9U6Q6</accession>
<evidence type="ECO:0000313" key="2">
    <source>
        <dbReference type="EMBL" id="KOM38470.1"/>
    </source>
</evidence>
<gene>
    <name evidence="2" type="ORF">LR48_Vigan03g185200</name>
</gene>